<feature type="transmembrane region" description="Helical" evidence="2">
    <location>
        <begin position="20"/>
        <end position="43"/>
    </location>
</feature>
<keyword evidence="2" id="KW-0472">Membrane</keyword>
<comment type="caution">
    <text evidence="4">The sequence shown here is derived from an EMBL/GenBank/DDBJ whole genome shotgun (WGS) entry which is preliminary data.</text>
</comment>
<dbReference type="EMBL" id="RSCK01000021">
    <property type="protein sequence ID" value="RUT11758.1"/>
    <property type="molecule type" value="Genomic_DNA"/>
</dbReference>
<dbReference type="RefSeq" id="WP_106168519.1">
    <property type="nucleotide sequence ID" value="NZ_JAVKZF010000002.1"/>
</dbReference>
<evidence type="ECO:0000256" key="2">
    <source>
        <dbReference type="SAM" id="Phobius"/>
    </source>
</evidence>
<dbReference type="AlphaFoldDB" id="A0AB37UK74"/>
<protein>
    <recommendedName>
        <fullName evidence="3">ATP-grasp domain-containing protein</fullName>
    </recommendedName>
</protein>
<dbReference type="SUPFAM" id="SSF56059">
    <property type="entry name" value="Glutathione synthetase ATP-binding domain-like"/>
    <property type="match status" value="1"/>
</dbReference>
<accession>A0AB37UK74</accession>
<dbReference type="Gene3D" id="3.30.470.20">
    <property type="entry name" value="ATP-grasp fold, B domain"/>
    <property type="match status" value="1"/>
</dbReference>
<evidence type="ECO:0000259" key="3">
    <source>
        <dbReference type="PROSITE" id="PS50975"/>
    </source>
</evidence>
<reference evidence="4 5" key="1">
    <citation type="journal article" date="2019" name="Genome Biol. Evol.">
        <title>Day and night: Metabolic profiles and evolutionary relationships of six axenic non-marine cyanobacteria.</title>
        <authorList>
            <person name="Will S.E."/>
            <person name="Henke P."/>
            <person name="Boedeker C."/>
            <person name="Huang S."/>
            <person name="Brinkmann H."/>
            <person name="Rohde M."/>
            <person name="Jarek M."/>
            <person name="Friedl T."/>
            <person name="Seufert S."/>
            <person name="Schumacher M."/>
            <person name="Overmann J."/>
            <person name="Neumann-Schaal M."/>
            <person name="Petersen J."/>
        </authorList>
    </citation>
    <scope>NUCLEOTIDE SEQUENCE [LARGE SCALE GENOMIC DNA]</scope>
    <source>
        <strain evidence="4 5">SAG 39.79</strain>
    </source>
</reference>
<dbReference type="GO" id="GO:0005524">
    <property type="term" value="F:ATP binding"/>
    <property type="evidence" value="ECO:0007669"/>
    <property type="project" value="UniProtKB-UniRule"/>
</dbReference>
<sequence>MLLPQSITPTMQIFAVFQNLGTLLLLAIAFPFNCIVVLTALLWNLVSKPFRDRGILPVSHPKNIMLTGGKMTKALQLARSFHMVGHRVVLVETHKYWLTGHRFSNAVDRFYTVPAPEKDPEAYSQALLAIAKQENIDVYVPVCSPVASYYDSVAKSVLSGCCEVFHFDAEVTQMLDDKYEFAEKARSLGLSVPKSFKITNPEQVINFDFSDAERPYILKSIPYDSVRRLNLTKLPCATPAETAAFVNSLPISPEKPWIMQEFIPGQEYCTHSTVRNGELRMHCCCESSAFQVNYENVDKPEILAWVRHFVKELGITGQASFDFIQAEDGNVYAIECNPRTHSAITMFYNHPGVADAFCRDVTCNTSTSRAGLLNSSFINNISGEPAPTIYPLQPLSTSKPTYWTYHELWRLTGIRSFPQLQTWCKNILRGKDAIFAIDDPLPFLMVHHWQIPLLLLDNLRRLKGWIRIDFNIGKIVELGGD</sequence>
<dbReference type="InterPro" id="IPR003806">
    <property type="entry name" value="ATP-grasp_PylC-type"/>
</dbReference>
<dbReference type="Gene3D" id="3.40.50.20">
    <property type="match status" value="1"/>
</dbReference>
<dbReference type="PROSITE" id="PS50975">
    <property type="entry name" value="ATP_GRASP"/>
    <property type="match status" value="1"/>
</dbReference>
<keyword evidence="1" id="KW-0067">ATP-binding</keyword>
<dbReference type="GO" id="GO:0046872">
    <property type="term" value="F:metal ion binding"/>
    <property type="evidence" value="ECO:0007669"/>
    <property type="project" value="InterPro"/>
</dbReference>
<dbReference type="InterPro" id="IPR011761">
    <property type="entry name" value="ATP-grasp"/>
</dbReference>
<name>A0AB37UK74_9CYAN</name>
<dbReference type="NCBIfam" id="NF005315">
    <property type="entry name" value="PRK06849.1"/>
    <property type="match status" value="1"/>
</dbReference>
<dbReference type="Pfam" id="PF02655">
    <property type="entry name" value="ATP-grasp_3"/>
    <property type="match status" value="1"/>
</dbReference>
<evidence type="ECO:0000313" key="5">
    <source>
        <dbReference type="Proteomes" id="UP000282574"/>
    </source>
</evidence>
<proteinExistence type="predicted"/>
<keyword evidence="5" id="KW-1185">Reference proteome</keyword>
<keyword evidence="2" id="KW-1133">Transmembrane helix</keyword>
<keyword evidence="2" id="KW-0812">Transmembrane</keyword>
<organism evidence="4 5">
    <name type="scientific">Chroococcidiopsis cubana SAG 39.79</name>
    <dbReference type="NCBI Taxonomy" id="388085"/>
    <lineage>
        <taxon>Bacteria</taxon>
        <taxon>Bacillati</taxon>
        <taxon>Cyanobacteriota</taxon>
        <taxon>Cyanophyceae</taxon>
        <taxon>Chroococcidiopsidales</taxon>
        <taxon>Chroococcidiopsidaceae</taxon>
        <taxon>Chroococcidiopsis</taxon>
    </lineage>
</organism>
<feature type="domain" description="ATP-grasp" evidence="3">
    <location>
        <begin position="182"/>
        <end position="362"/>
    </location>
</feature>
<gene>
    <name evidence="4" type="ORF">DSM107010_29350</name>
</gene>
<evidence type="ECO:0000313" key="4">
    <source>
        <dbReference type="EMBL" id="RUT11758.1"/>
    </source>
</evidence>
<dbReference type="Proteomes" id="UP000282574">
    <property type="component" value="Unassembled WGS sequence"/>
</dbReference>
<keyword evidence="1" id="KW-0547">Nucleotide-binding</keyword>
<evidence type="ECO:0000256" key="1">
    <source>
        <dbReference type="PROSITE-ProRule" id="PRU00409"/>
    </source>
</evidence>